<sequence>MKKRTFPSDLSEYQINIVSKVKEHQNALIYIGPDQEKGITLRVCPVFWLGVSTVTPVRKPTVMRQIICVLQEILSYCRSDVDILRRCCLEFRELFRHVTDIDPFEKSPLQDTIAIIPPHGYCPENKQSNLALKWLTYTAEKNGIYIQHARNAGENRVGRYLLDGHHDETNTAYEVHGCFWHG</sequence>
<comment type="caution">
    <text evidence="1">The sequence shown here is derived from an EMBL/GenBank/DDBJ whole genome shotgun (WGS) entry which is preliminary data.</text>
</comment>
<dbReference type="EMBL" id="CACRXK020001640">
    <property type="protein sequence ID" value="CAB3990322.1"/>
    <property type="molecule type" value="Genomic_DNA"/>
</dbReference>
<feature type="non-terminal residue" evidence="1">
    <location>
        <position position="182"/>
    </location>
</feature>
<reference evidence="1" key="1">
    <citation type="submission" date="2020-04" db="EMBL/GenBank/DDBJ databases">
        <authorList>
            <person name="Alioto T."/>
            <person name="Alioto T."/>
            <person name="Gomez Garrido J."/>
        </authorList>
    </citation>
    <scope>NUCLEOTIDE SEQUENCE</scope>
    <source>
        <strain evidence="1">A484AB</strain>
    </source>
</reference>
<organism evidence="1 2">
    <name type="scientific">Paramuricea clavata</name>
    <name type="common">Red gorgonian</name>
    <name type="synonym">Violescent sea-whip</name>
    <dbReference type="NCBI Taxonomy" id="317549"/>
    <lineage>
        <taxon>Eukaryota</taxon>
        <taxon>Metazoa</taxon>
        <taxon>Cnidaria</taxon>
        <taxon>Anthozoa</taxon>
        <taxon>Octocorallia</taxon>
        <taxon>Malacalcyonacea</taxon>
        <taxon>Plexauridae</taxon>
        <taxon>Paramuricea</taxon>
    </lineage>
</organism>
<dbReference type="Proteomes" id="UP001152795">
    <property type="component" value="Unassembled WGS sequence"/>
</dbReference>
<keyword evidence="2" id="KW-1185">Reference proteome</keyword>
<protein>
    <submittedName>
        <fullName evidence="1">DNA polymerase</fullName>
    </submittedName>
</protein>
<accession>A0A7D9HQH7</accession>
<gene>
    <name evidence="1" type="ORF">PACLA_8A075931</name>
</gene>
<evidence type="ECO:0000313" key="2">
    <source>
        <dbReference type="Proteomes" id="UP001152795"/>
    </source>
</evidence>
<dbReference type="AlphaFoldDB" id="A0A7D9HQH7"/>
<name>A0A7D9HQH7_PARCT</name>
<evidence type="ECO:0000313" key="1">
    <source>
        <dbReference type="EMBL" id="CAB3990322.1"/>
    </source>
</evidence>
<proteinExistence type="predicted"/>
<dbReference type="OrthoDB" id="5967133at2759"/>